<feature type="binding site" evidence="6">
    <location>
        <position position="132"/>
    </location>
    <ligand>
        <name>Ca(2+)</name>
        <dbReference type="ChEBI" id="CHEBI:29108"/>
        <label>2</label>
    </ligand>
</feature>
<dbReference type="GO" id="GO:0042744">
    <property type="term" value="P:hydrogen peroxide catabolic process"/>
    <property type="evidence" value="ECO:0007669"/>
    <property type="project" value="TreeGrafter"/>
</dbReference>
<dbReference type="GO" id="GO:0000302">
    <property type="term" value="P:response to reactive oxygen species"/>
    <property type="evidence" value="ECO:0007669"/>
    <property type="project" value="TreeGrafter"/>
</dbReference>
<keyword evidence="6 7" id="KW-0106">Calcium</keyword>
<feature type="binding site" evidence="6">
    <location>
        <position position="3"/>
    </location>
    <ligand>
        <name>Ca(2+)</name>
        <dbReference type="ChEBI" id="CHEBI:29108"/>
        <label>1</label>
    </ligand>
</feature>
<dbReference type="GO" id="GO:0034599">
    <property type="term" value="P:cellular response to oxidative stress"/>
    <property type="evidence" value="ECO:0007669"/>
    <property type="project" value="InterPro"/>
</dbReference>
<feature type="non-terminal residue" evidence="9">
    <location>
        <position position="135"/>
    </location>
</feature>
<comment type="cofactor">
    <cofactor evidence="6 7">
        <name>Ca(2+)</name>
        <dbReference type="ChEBI" id="CHEBI:29108"/>
    </cofactor>
    <text evidence="6 7">Binds 2 calcium ions per subunit.</text>
</comment>
<evidence type="ECO:0000313" key="9">
    <source>
        <dbReference type="EMBL" id="AFY06845.1"/>
    </source>
</evidence>
<keyword evidence="5" id="KW-0325">Glycoprotein</keyword>
<accession>A0A023H426</accession>
<evidence type="ECO:0000256" key="1">
    <source>
        <dbReference type="ARBA" id="ARBA00006089"/>
    </source>
</evidence>
<feature type="binding site" evidence="6">
    <location>
        <position position="7"/>
    </location>
    <ligand>
        <name>Ca(2+)</name>
        <dbReference type="ChEBI" id="CHEBI:29108"/>
        <label>1</label>
    </ligand>
</feature>
<feature type="binding site" evidence="6">
    <location>
        <position position="115"/>
    </location>
    <ligand>
        <name>Ca(2+)</name>
        <dbReference type="ChEBI" id="CHEBI:29108"/>
        <label>2</label>
    </ligand>
</feature>
<protein>
    <recommendedName>
        <fullName evidence="7">Peroxidase</fullName>
        <ecNumber evidence="7">1.11.1.-</ecNumber>
    </recommendedName>
</protein>
<feature type="domain" description="Plant heme peroxidase family profile" evidence="8">
    <location>
        <begin position="24"/>
        <end position="115"/>
    </location>
</feature>
<feature type="binding site" evidence="6">
    <location>
        <position position="134"/>
    </location>
    <ligand>
        <name>Ca(2+)</name>
        <dbReference type="ChEBI" id="CHEBI:29108"/>
        <label>2</label>
    </ligand>
</feature>
<evidence type="ECO:0000256" key="3">
    <source>
        <dbReference type="ARBA" id="ARBA00022617"/>
    </source>
</evidence>
<proteinExistence type="evidence at transcript level"/>
<dbReference type="SUPFAM" id="SSF48113">
    <property type="entry name" value="Heme-dependent peroxidases"/>
    <property type="match status" value="1"/>
</dbReference>
<dbReference type="PANTHER" id="PTHR31356">
    <property type="entry name" value="THYLAKOID LUMENAL 29 KDA PROTEIN, CHLOROPLASTIC-RELATED"/>
    <property type="match status" value="1"/>
</dbReference>
<evidence type="ECO:0000259" key="8">
    <source>
        <dbReference type="PROSITE" id="PS50873"/>
    </source>
</evidence>
<feature type="binding site" evidence="6">
    <location>
        <position position="5"/>
    </location>
    <ligand>
        <name>Ca(2+)</name>
        <dbReference type="ChEBI" id="CHEBI:29108"/>
        <label>1</label>
    </ligand>
</feature>
<name>A0A023H426_9FUNG</name>
<dbReference type="Gene3D" id="1.10.520.10">
    <property type="match status" value="1"/>
</dbReference>
<dbReference type="PRINTS" id="PR00458">
    <property type="entry name" value="PEROXIDASE"/>
</dbReference>
<feature type="non-terminal residue" evidence="9">
    <location>
        <position position="1"/>
    </location>
</feature>
<keyword evidence="6" id="KW-0408">Iron</keyword>
<dbReference type="InterPro" id="IPR044831">
    <property type="entry name" value="Ccp1-like"/>
</dbReference>
<evidence type="ECO:0000256" key="5">
    <source>
        <dbReference type="ARBA" id="ARBA00023180"/>
    </source>
</evidence>
<evidence type="ECO:0000256" key="4">
    <source>
        <dbReference type="ARBA" id="ARBA00023002"/>
    </source>
</evidence>
<dbReference type="EMBL" id="JQ654267">
    <property type="protein sequence ID" value="AFY06845.1"/>
    <property type="molecule type" value="mRNA"/>
</dbReference>
<dbReference type="InterPro" id="IPR010255">
    <property type="entry name" value="Haem_peroxidase_sf"/>
</dbReference>
<comment type="cofactor">
    <cofactor evidence="6">
        <name>heme b</name>
        <dbReference type="ChEBI" id="CHEBI:60344"/>
    </cofactor>
    <text evidence="6">Binds 1 heme b (iron(II)-protoporphyrin IX) group per subunit.</text>
</comment>
<dbReference type="EC" id="1.11.1.-" evidence="7"/>
<dbReference type="PRINTS" id="PR00462">
    <property type="entry name" value="LIGNINASE"/>
</dbReference>
<dbReference type="InterPro" id="IPR002016">
    <property type="entry name" value="Haem_peroxidase"/>
</dbReference>
<dbReference type="Pfam" id="PF00141">
    <property type="entry name" value="peroxidase"/>
    <property type="match status" value="1"/>
</dbReference>
<sequence>GGGADGSIIIFNATELNDPGNVGIDDVLDEISPFFFKRANAITPGDFIQLAGAVSLSVCPGAPRVPFVIGRPAPKVPAPDFIVPQPVNTTDELLAAFAAVDFSPAEFIALLASHTAAGADDFSPPLQGVPFDSTP</sequence>
<organism evidence="9">
    <name type="scientific">uncultured fungus</name>
    <dbReference type="NCBI Taxonomy" id="175245"/>
    <lineage>
        <taxon>Eukaryota</taxon>
        <taxon>Fungi</taxon>
        <taxon>environmental samples</taxon>
    </lineage>
</organism>
<dbReference type="GO" id="GO:0004601">
    <property type="term" value="F:peroxidase activity"/>
    <property type="evidence" value="ECO:0007669"/>
    <property type="project" value="UniProtKB-KW"/>
</dbReference>
<dbReference type="PANTHER" id="PTHR31356:SF66">
    <property type="entry name" value="CATALASE-PEROXIDASE"/>
    <property type="match status" value="1"/>
</dbReference>
<keyword evidence="4 7" id="KW-0560">Oxidoreductase</keyword>
<dbReference type="Gene3D" id="1.10.420.10">
    <property type="entry name" value="Peroxidase, domain 2"/>
    <property type="match status" value="1"/>
</dbReference>
<dbReference type="PROSITE" id="PS50873">
    <property type="entry name" value="PEROXIDASE_4"/>
    <property type="match status" value="1"/>
</dbReference>
<evidence type="ECO:0000256" key="6">
    <source>
        <dbReference type="PIRSR" id="PIRSR601621-2"/>
    </source>
</evidence>
<keyword evidence="3 6" id="KW-0349">Heme</keyword>
<dbReference type="GO" id="GO:0020037">
    <property type="term" value="F:heme binding"/>
    <property type="evidence" value="ECO:0007669"/>
    <property type="project" value="UniProtKB-UniRule"/>
</dbReference>
<reference evidence="9" key="1">
    <citation type="journal article" date="2014" name="PLoS ONE">
        <title>Widespread occurrence of expressed fungal secretory peroxidases in forest soils.</title>
        <authorList>
            <person name="Kellner H."/>
            <person name="Luis P."/>
            <person name="Pecyna M.J."/>
            <person name="Barbi F."/>
            <person name="Kapturska D."/>
            <person name="Kruger D."/>
            <person name="Zak D.R."/>
            <person name="Marmeisse R."/>
            <person name="Vandenbol M."/>
            <person name="Hofrichter M."/>
        </authorList>
    </citation>
    <scope>NUCLEOTIDE SEQUENCE</scope>
</reference>
<evidence type="ECO:0000256" key="7">
    <source>
        <dbReference type="RuleBase" id="RU363051"/>
    </source>
</evidence>
<dbReference type="GO" id="GO:0046872">
    <property type="term" value="F:metal ion binding"/>
    <property type="evidence" value="ECO:0007669"/>
    <property type="project" value="UniProtKB-UniRule"/>
</dbReference>
<evidence type="ECO:0000256" key="2">
    <source>
        <dbReference type="ARBA" id="ARBA00022559"/>
    </source>
</evidence>
<comment type="similarity">
    <text evidence="1 7">Belongs to the peroxidase family. Ligninase subfamily.</text>
</comment>
<feature type="binding site" description="axial binding residue" evidence="6">
    <location>
        <position position="114"/>
    </location>
    <ligand>
        <name>heme b</name>
        <dbReference type="ChEBI" id="CHEBI:60344"/>
    </ligand>
    <ligandPart>
        <name>Fe</name>
        <dbReference type="ChEBI" id="CHEBI:18248"/>
    </ligandPart>
</feature>
<dbReference type="InterPro" id="IPR001621">
    <property type="entry name" value="Ligninase"/>
</dbReference>
<keyword evidence="6 7" id="KW-0479">Metal-binding</keyword>
<keyword evidence="2 7" id="KW-0575">Peroxidase</keyword>
<dbReference type="AlphaFoldDB" id="A0A023H426"/>